<proteinExistence type="predicted"/>
<reference evidence="4 5" key="1">
    <citation type="submission" date="2023-07" db="EMBL/GenBank/DDBJ databases">
        <title>Sorghum-associated microbial communities from plants grown in Nebraska, USA.</title>
        <authorList>
            <person name="Schachtman D."/>
        </authorList>
    </citation>
    <scope>NUCLEOTIDE SEQUENCE [LARGE SCALE GENOMIC DNA]</scope>
    <source>
        <strain evidence="4 5">3262</strain>
    </source>
</reference>
<evidence type="ECO:0000256" key="2">
    <source>
        <dbReference type="ARBA" id="ARBA00023002"/>
    </source>
</evidence>
<dbReference type="SUPFAM" id="SSF51905">
    <property type="entry name" value="FAD/NAD(P)-binding domain"/>
    <property type="match status" value="1"/>
</dbReference>
<evidence type="ECO:0000313" key="4">
    <source>
        <dbReference type="EMBL" id="MDR6945389.1"/>
    </source>
</evidence>
<dbReference type="PRINTS" id="PR00368">
    <property type="entry name" value="FADPNR"/>
</dbReference>
<protein>
    <submittedName>
        <fullName evidence="4">Thioredoxin reductase</fullName>
    </submittedName>
</protein>
<evidence type="ECO:0000259" key="3">
    <source>
        <dbReference type="Pfam" id="PF07992"/>
    </source>
</evidence>
<dbReference type="EMBL" id="JAVDUU010000006">
    <property type="protein sequence ID" value="MDR6945389.1"/>
    <property type="molecule type" value="Genomic_DNA"/>
</dbReference>
<name>A0ABU1TJ88_9SPHI</name>
<sequence>MSNFEVIIVGGSYAGLSAAMTLGRALRKVLVIDGGKPCNRQTPHSHNFLTRDGETPAGITNIAREQLEKYKTVELVTDFAAGALKLSNGFQINTLSGKTYTAEKVLFATGITDIMPSITGFAECWGISVLHCPYCHGYEVRHQPTGILGNGEGGFELAKLISNWTDDLTLFTNGKSTLSAEQQQQLTSHHIKIVEAEIQHFVHESGQIKSIKLKNNDDVRLNALYARLPFTQHSDLPQQLGCDFTNDGYIAVDGFHQTSIPGIYAAGDNITMVRSVSVVVAAGMVAAVAINKAVIGERF</sequence>
<keyword evidence="2" id="KW-0560">Oxidoreductase</keyword>
<dbReference type="Proteomes" id="UP001247620">
    <property type="component" value="Unassembled WGS sequence"/>
</dbReference>
<accession>A0ABU1TJ88</accession>
<keyword evidence="1" id="KW-0285">Flavoprotein</keyword>
<feature type="domain" description="FAD/NAD(P)-binding" evidence="3">
    <location>
        <begin position="5"/>
        <end position="279"/>
    </location>
</feature>
<dbReference type="InterPro" id="IPR023753">
    <property type="entry name" value="FAD/NAD-binding_dom"/>
</dbReference>
<evidence type="ECO:0000256" key="1">
    <source>
        <dbReference type="ARBA" id="ARBA00022630"/>
    </source>
</evidence>
<comment type="caution">
    <text evidence="4">The sequence shown here is derived from an EMBL/GenBank/DDBJ whole genome shotgun (WGS) entry which is preliminary data.</text>
</comment>
<dbReference type="PANTHER" id="PTHR48105">
    <property type="entry name" value="THIOREDOXIN REDUCTASE 1-RELATED-RELATED"/>
    <property type="match status" value="1"/>
</dbReference>
<keyword evidence="5" id="KW-1185">Reference proteome</keyword>
<dbReference type="Gene3D" id="3.50.50.60">
    <property type="entry name" value="FAD/NAD(P)-binding domain"/>
    <property type="match status" value="2"/>
</dbReference>
<evidence type="ECO:0000313" key="5">
    <source>
        <dbReference type="Proteomes" id="UP001247620"/>
    </source>
</evidence>
<gene>
    <name evidence="4" type="ORF">J2W55_005261</name>
</gene>
<dbReference type="RefSeq" id="WP_310103372.1">
    <property type="nucleotide sequence ID" value="NZ_JAVDUU010000006.1"/>
</dbReference>
<dbReference type="Pfam" id="PF07992">
    <property type="entry name" value="Pyr_redox_2"/>
    <property type="match status" value="1"/>
</dbReference>
<dbReference type="InterPro" id="IPR050097">
    <property type="entry name" value="Ferredoxin-NADP_redctase_2"/>
</dbReference>
<dbReference type="InterPro" id="IPR036188">
    <property type="entry name" value="FAD/NAD-bd_sf"/>
</dbReference>
<organism evidence="4 5">
    <name type="scientific">Mucilaginibacter pocheonensis</name>
    <dbReference type="NCBI Taxonomy" id="398050"/>
    <lineage>
        <taxon>Bacteria</taxon>
        <taxon>Pseudomonadati</taxon>
        <taxon>Bacteroidota</taxon>
        <taxon>Sphingobacteriia</taxon>
        <taxon>Sphingobacteriales</taxon>
        <taxon>Sphingobacteriaceae</taxon>
        <taxon>Mucilaginibacter</taxon>
    </lineage>
</organism>
<dbReference type="PRINTS" id="PR00469">
    <property type="entry name" value="PNDRDTASEII"/>
</dbReference>